<evidence type="ECO:0000256" key="5">
    <source>
        <dbReference type="ARBA" id="ARBA00022826"/>
    </source>
</evidence>
<dbReference type="OrthoDB" id="257992at2759"/>
<evidence type="ECO:0000256" key="7">
    <source>
        <dbReference type="ARBA" id="ARBA00022989"/>
    </source>
</evidence>
<feature type="non-terminal residue" evidence="12">
    <location>
        <position position="1"/>
    </location>
</feature>
<keyword evidence="10" id="KW-0407">Ion channel</keyword>
<dbReference type="PANTHER" id="PTHR10027">
    <property type="entry name" value="CALCIUM-ACTIVATED POTASSIUM CHANNEL ALPHA CHAIN"/>
    <property type="match status" value="1"/>
</dbReference>
<evidence type="ECO:0000259" key="11">
    <source>
        <dbReference type="Pfam" id="PF22614"/>
    </source>
</evidence>
<keyword evidence="2" id="KW-0813">Transport</keyword>
<dbReference type="PANTHER" id="PTHR10027:SF37">
    <property type="entry name" value="CHANNEL (CAKC), PUTATIVE-RELATED"/>
    <property type="match status" value="1"/>
</dbReference>
<dbReference type="OMA" id="EENWAFE"/>
<evidence type="ECO:0000256" key="8">
    <source>
        <dbReference type="ARBA" id="ARBA00023065"/>
    </source>
</evidence>
<evidence type="ECO:0000313" key="13">
    <source>
        <dbReference type="Proteomes" id="UP000051952"/>
    </source>
</evidence>
<keyword evidence="8" id="KW-0406">Ion transport</keyword>
<dbReference type="GO" id="GO:0016020">
    <property type="term" value="C:membrane"/>
    <property type="evidence" value="ECO:0007669"/>
    <property type="project" value="UniProtKB-SubCell"/>
</dbReference>
<keyword evidence="7" id="KW-1133">Transmembrane helix</keyword>
<gene>
    <name evidence="12" type="ORF">BSAL_13600</name>
</gene>
<dbReference type="AlphaFoldDB" id="A0A0S4J9H7"/>
<keyword evidence="5" id="KW-0631">Potassium channel</keyword>
<evidence type="ECO:0000256" key="1">
    <source>
        <dbReference type="ARBA" id="ARBA00004141"/>
    </source>
</evidence>
<dbReference type="Pfam" id="PF22614">
    <property type="entry name" value="Slo-like_RCK"/>
    <property type="match status" value="1"/>
</dbReference>
<proteinExistence type="predicted"/>
<evidence type="ECO:0000256" key="9">
    <source>
        <dbReference type="ARBA" id="ARBA00023136"/>
    </source>
</evidence>
<keyword evidence="3" id="KW-0633">Potassium transport</keyword>
<dbReference type="EMBL" id="CYKH01001615">
    <property type="protein sequence ID" value="CUG88081.1"/>
    <property type="molecule type" value="Genomic_DNA"/>
</dbReference>
<keyword evidence="13" id="KW-1185">Reference proteome</keyword>
<feature type="domain" description="RCK N-terminal" evidence="11">
    <location>
        <begin position="52"/>
        <end position="142"/>
    </location>
</feature>
<evidence type="ECO:0000256" key="3">
    <source>
        <dbReference type="ARBA" id="ARBA00022538"/>
    </source>
</evidence>
<name>A0A0S4J9H7_BODSA</name>
<evidence type="ECO:0000313" key="12">
    <source>
        <dbReference type="EMBL" id="CUG88081.1"/>
    </source>
</evidence>
<evidence type="ECO:0000256" key="6">
    <source>
        <dbReference type="ARBA" id="ARBA00022958"/>
    </source>
</evidence>
<evidence type="ECO:0000256" key="10">
    <source>
        <dbReference type="ARBA" id="ARBA00023303"/>
    </source>
</evidence>
<organism evidence="12 13">
    <name type="scientific">Bodo saltans</name>
    <name type="common">Flagellated protozoan</name>
    <dbReference type="NCBI Taxonomy" id="75058"/>
    <lineage>
        <taxon>Eukaryota</taxon>
        <taxon>Discoba</taxon>
        <taxon>Euglenozoa</taxon>
        <taxon>Kinetoplastea</taxon>
        <taxon>Metakinetoplastina</taxon>
        <taxon>Eubodonida</taxon>
        <taxon>Bodonidae</taxon>
        <taxon>Bodo</taxon>
    </lineage>
</organism>
<keyword evidence="6" id="KW-0630">Potassium</keyword>
<keyword evidence="9" id="KW-0472">Membrane</keyword>
<sequence length="362" mass="40345">SPVNLTSFRKIHDAMDLQDHFILVDLSSAQTKSNLSPEASEEAAHFKATDLLNVIRPIKEMYPEKEILILARDEPNTYFLKLWKRMYRKPILLVEGCGLNFHDVRRCNIKSAFGVVIFSSEERSDSNADAMTLLTALSVEEVVDGDIGIPIVTEIDQLDSLSLFPPFYSEDAMSALAEENWAFEPNFIVGNSVCSSMLDPALYQSYFNAELLRTIDALTFGGPTTKGAQVSRMRLSELDMELRGTRVPPFAQGPLVADQPVTYKDVCRMCIAKGLAPVGLHRVIHDPENLALNGKRFMLTNPPPEMQTSLEDDIVYFLTPGAHHDASTLGPSSSRVEARHASIRRRGSSAERGRQRNVQFNS</sequence>
<keyword evidence="4" id="KW-0812">Transmembrane</keyword>
<dbReference type="InterPro" id="IPR047871">
    <property type="entry name" value="K_chnl_Slo-like"/>
</dbReference>
<dbReference type="Proteomes" id="UP000051952">
    <property type="component" value="Unassembled WGS sequence"/>
</dbReference>
<comment type="subcellular location">
    <subcellularLocation>
        <location evidence="1">Membrane</location>
        <topology evidence="1">Multi-pass membrane protein</topology>
    </subcellularLocation>
</comment>
<reference evidence="13" key="1">
    <citation type="submission" date="2015-09" db="EMBL/GenBank/DDBJ databases">
        <authorList>
            <consortium name="Pathogen Informatics"/>
        </authorList>
    </citation>
    <scope>NUCLEOTIDE SEQUENCE [LARGE SCALE GENOMIC DNA]</scope>
    <source>
        <strain evidence="13">Lake Konstanz</strain>
    </source>
</reference>
<dbReference type="GO" id="GO:0005267">
    <property type="term" value="F:potassium channel activity"/>
    <property type="evidence" value="ECO:0007669"/>
    <property type="project" value="UniProtKB-KW"/>
</dbReference>
<accession>A0A0S4J9H7</accession>
<dbReference type="InterPro" id="IPR003148">
    <property type="entry name" value="RCK_N"/>
</dbReference>
<protein>
    <recommendedName>
        <fullName evidence="11">RCK N-terminal domain-containing protein</fullName>
    </recommendedName>
</protein>
<evidence type="ECO:0000256" key="2">
    <source>
        <dbReference type="ARBA" id="ARBA00022448"/>
    </source>
</evidence>
<dbReference type="VEuPathDB" id="TriTrypDB:BSAL_13600"/>
<evidence type="ECO:0000256" key="4">
    <source>
        <dbReference type="ARBA" id="ARBA00022692"/>
    </source>
</evidence>